<comment type="caution">
    <text evidence="1">The sequence shown here is derived from an EMBL/GenBank/DDBJ whole genome shotgun (WGS) entry which is preliminary data.</text>
</comment>
<reference evidence="1 2" key="1">
    <citation type="submission" date="2020-10" db="EMBL/GenBank/DDBJ databases">
        <title>The draft genomes of Cyclamen pathogen Pseudomonas sp.</title>
        <authorList>
            <person name="Fujikawa T."/>
            <person name="Sawada H."/>
        </authorList>
    </citation>
    <scope>NUCLEOTIDE SEQUENCE [LARGE SCALE GENOMIC DNA]</scope>
    <source>
        <strain evidence="1 2">MAFF 301449</strain>
    </source>
</reference>
<protein>
    <submittedName>
        <fullName evidence="1">Uncharacterized protein</fullName>
    </submittedName>
</protein>
<sequence length="143" mass="15640">MQNHVAVEPRINAYFKLDGKTDQNGLYVFNNGLGPAYVESLEVTVDGEPVTDISYGRFGGAVQSMRLGTDCLTIGGPRPNDSLKLGEEIGLIEISKNAPSACALTKLLLGAKIQQHLDFTLIVKSIYGDRFQYDFKNNIQTSL</sequence>
<accession>A0ABR9SVE5</accession>
<dbReference type="Proteomes" id="UP000613075">
    <property type="component" value="Unassembled WGS sequence"/>
</dbReference>
<keyword evidence="2" id="KW-1185">Reference proteome</keyword>
<evidence type="ECO:0000313" key="2">
    <source>
        <dbReference type="Proteomes" id="UP000613075"/>
    </source>
</evidence>
<name>A0ABR9SVE5_9PSED</name>
<proteinExistence type="predicted"/>
<gene>
    <name evidence="1" type="ORF">IQK56_19230</name>
</gene>
<evidence type="ECO:0000313" key="1">
    <source>
        <dbReference type="EMBL" id="MBE8592883.1"/>
    </source>
</evidence>
<organism evidence="1 2">
    <name type="scientific">Pseudomonas cyclaminis</name>
    <dbReference type="NCBI Taxonomy" id="2781239"/>
    <lineage>
        <taxon>Bacteria</taxon>
        <taxon>Pseudomonadati</taxon>
        <taxon>Pseudomonadota</taxon>
        <taxon>Gammaproteobacteria</taxon>
        <taxon>Pseudomonadales</taxon>
        <taxon>Pseudomonadaceae</taxon>
        <taxon>Pseudomonas</taxon>
    </lineage>
</organism>
<dbReference type="EMBL" id="JADDUM010000154">
    <property type="protein sequence ID" value="MBE8592883.1"/>
    <property type="molecule type" value="Genomic_DNA"/>
</dbReference>